<evidence type="ECO:0000259" key="1">
    <source>
        <dbReference type="PROSITE" id="PS50151"/>
    </source>
</evidence>
<sequence>MVQSLSLSTLSTSGNSFICGSIPSWKRDFKLIRKPHVAIGSNCLEKLQLAANPSLFGSKSLRVQAGWLFNKGGEQGSGASAESSESANEDILIFFFQLDLATRVQYALNLEQYDIAQQLRNKLTEVEAEVIRQQEAKRGSSSKSEAQDKALSIIRLRADLQNAIENENYAAAAKLRDQISELEAESLAASAKALAYENAQYALRLGQKVRHKIFGYQAVVCGMDPICCETNTWMETAQVEKLTRGSNQPFYQVLVDVCVDPELLVAYVSEENLIASDQPDKGRFDHPYLSFLFYGMDTMGDFIPIRQLREKYNRPRHEVRIDPPDEDKKG</sequence>
<dbReference type="PANTHER" id="PTHR48439">
    <property type="entry name" value="HEMIMETHYLATED DNA-BINDING DOMAIN-CONTAINING PROTEIN"/>
    <property type="match status" value="1"/>
</dbReference>
<feature type="domain" description="UVR" evidence="1">
    <location>
        <begin position="150"/>
        <end position="185"/>
    </location>
</feature>
<proteinExistence type="predicted"/>
<reference evidence="2" key="1">
    <citation type="submission" date="2018-02" db="EMBL/GenBank/DDBJ databases">
        <title>Rhizophora mucronata_Transcriptome.</title>
        <authorList>
            <person name="Meera S.P."/>
            <person name="Sreeshan A."/>
            <person name="Augustine A."/>
        </authorList>
    </citation>
    <scope>NUCLEOTIDE SEQUENCE</scope>
    <source>
        <tissue evidence="2">Leaf</tissue>
    </source>
</reference>
<dbReference type="FunFam" id="2.30.30.390:FF:000002">
    <property type="entry name" value="Clp protease adapter protein ClpF, chloroplastic"/>
    <property type="match status" value="1"/>
</dbReference>
<dbReference type="AlphaFoldDB" id="A0A2P2KV02"/>
<dbReference type="PANTHER" id="PTHR48439:SF1">
    <property type="entry name" value="HEMIMETHYLATED DNA-BINDING DOMAIN-CONTAINING PROTEIN"/>
    <property type="match status" value="1"/>
</dbReference>
<dbReference type="GO" id="GO:0003677">
    <property type="term" value="F:DNA binding"/>
    <property type="evidence" value="ECO:0007669"/>
    <property type="project" value="InterPro"/>
</dbReference>
<dbReference type="InterPro" id="IPR053189">
    <property type="entry name" value="Clp_protease_adapter_ClpF"/>
</dbReference>
<name>A0A2P2KV02_RHIMU</name>
<dbReference type="Pfam" id="PF02151">
    <property type="entry name" value="UVR"/>
    <property type="match status" value="1"/>
</dbReference>
<dbReference type="PROSITE" id="PS50151">
    <property type="entry name" value="UVR"/>
    <property type="match status" value="1"/>
</dbReference>
<organism evidence="2">
    <name type="scientific">Rhizophora mucronata</name>
    <name type="common">Asiatic mangrove</name>
    <dbReference type="NCBI Taxonomy" id="61149"/>
    <lineage>
        <taxon>Eukaryota</taxon>
        <taxon>Viridiplantae</taxon>
        <taxon>Streptophyta</taxon>
        <taxon>Embryophyta</taxon>
        <taxon>Tracheophyta</taxon>
        <taxon>Spermatophyta</taxon>
        <taxon>Magnoliopsida</taxon>
        <taxon>eudicotyledons</taxon>
        <taxon>Gunneridae</taxon>
        <taxon>Pentapetalae</taxon>
        <taxon>rosids</taxon>
        <taxon>fabids</taxon>
        <taxon>Malpighiales</taxon>
        <taxon>Rhizophoraceae</taxon>
        <taxon>Rhizophora</taxon>
    </lineage>
</organism>
<dbReference type="NCBIfam" id="TIGR02097">
    <property type="entry name" value="yccV"/>
    <property type="match status" value="1"/>
</dbReference>
<dbReference type="SMART" id="SM00992">
    <property type="entry name" value="YccV-like"/>
    <property type="match status" value="1"/>
</dbReference>
<protein>
    <submittedName>
        <fullName evidence="2">DNA binding protein</fullName>
    </submittedName>
</protein>
<dbReference type="InterPro" id="IPR011722">
    <property type="entry name" value="Hemimethylated_DNA-bd_dom"/>
</dbReference>
<dbReference type="EMBL" id="GGEC01029051">
    <property type="protein sequence ID" value="MBX09535.1"/>
    <property type="molecule type" value="Transcribed_RNA"/>
</dbReference>
<evidence type="ECO:0000313" key="2">
    <source>
        <dbReference type="EMBL" id="MBX09535.1"/>
    </source>
</evidence>
<dbReference type="Gene3D" id="2.30.30.390">
    <property type="entry name" value="Hemimethylated DNA-binding domain"/>
    <property type="match status" value="1"/>
</dbReference>
<accession>A0A2P2KV02</accession>
<dbReference type="Pfam" id="PF08755">
    <property type="entry name" value="YccV-like"/>
    <property type="match status" value="1"/>
</dbReference>
<dbReference type="InterPro" id="IPR036623">
    <property type="entry name" value="Hemimethylated_DNA-bd_sf"/>
</dbReference>
<dbReference type="SUPFAM" id="SSF141255">
    <property type="entry name" value="YccV-like"/>
    <property type="match status" value="1"/>
</dbReference>
<dbReference type="InterPro" id="IPR001943">
    <property type="entry name" value="UVR_dom"/>
</dbReference>